<dbReference type="Proteomes" id="UP001569428">
    <property type="component" value="Unassembled WGS sequence"/>
</dbReference>
<organism evidence="1 2">
    <name type="scientific">Microbulbifer epialgicus</name>
    <dbReference type="NCBI Taxonomy" id="393907"/>
    <lineage>
        <taxon>Bacteria</taxon>
        <taxon>Pseudomonadati</taxon>
        <taxon>Pseudomonadota</taxon>
        <taxon>Gammaproteobacteria</taxon>
        <taxon>Cellvibrionales</taxon>
        <taxon>Microbulbiferaceae</taxon>
        <taxon>Microbulbifer</taxon>
    </lineage>
</organism>
<proteinExistence type="predicted"/>
<protein>
    <submittedName>
        <fullName evidence="1">Uncharacterized protein</fullName>
    </submittedName>
</protein>
<evidence type="ECO:0000313" key="2">
    <source>
        <dbReference type="Proteomes" id="UP001569428"/>
    </source>
</evidence>
<comment type="caution">
    <text evidence="1">The sequence shown here is derived from an EMBL/GenBank/DDBJ whole genome shotgun (WGS) entry which is preliminary data.</text>
</comment>
<accession>A0ABV4P8H0</accession>
<name>A0ABV4P8H0_9GAMM</name>
<dbReference type="RefSeq" id="WP_371841812.1">
    <property type="nucleotide sequence ID" value="NZ_JBGMEK010000184.1"/>
</dbReference>
<dbReference type="EMBL" id="JBGMEK010000184">
    <property type="protein sequence ID" value="MFA0813970.1"/>
    <property type="molecule type" value="Genomic_DNA"/>
</dbReference>
<sequence length="157" mass="17580">MFAQKVTAEVAVGRMEALFEDNPDGTYHVPSADLASIMRDDFSFYDRKRIQALSLDAFKAEAEFADGTFFDDPFVSKNFTVEGVSGNFSGSDINYYVIGGYFAARGWTAGGLETAVMYHNIRDIYQGKPVLHNLGQAFGRDAHLWSKKGHSFYNKNY</sequence>
<reference evidence="1 2" key="1">
    <citation type="submission" date="2024-08" db="EMBL/GenBank/DDBJ databases">
        <authorList>
            <person name="Ishaq N."/>
        </authorList>
    </citation>
    <scope>NUCLEOTIDE SEQUENCE [LARGE SCALE GENOMIC DNA]</scope>
    <source>
        <strain evidence="1 2">DSM 18651</strain>
    </source>
</reference>
<keyword evidence="2" id="KW-1185">Reference proteome</keyword>
<gene>
    <name evidence="1" type="ORF">ACCI49_24185</name>
</gene>
<evidence type="ECO:0000313" key="1">
    <source>
        <dbReference type="EMBL" id="MFA0813970.1"/>
    </source>
</evidence>